<comment type="caution">
    <text evidence="3">The sequence shown here is derived from an EMBL/GenBank/DDBJ whole genome shotgun (WGS) entry which is preliminary data.</text>
</comment>
<dbReference type="NCBIfam" id="TIGR02799">
    <property type="entry name" value="thio_ybgC"/>
    <property type="match status" value="1"/>
</dbReference>
<comment type="similarity">
    <text evidence="1">Belongs to the 4-hydroxybenzoyl-CoA thioesterase family.</text>
</comment>
<dbReference type="SUPFAM" id="SSF54637">
    <property type="entry name" value="Thioesterase/thiol ester dehydrase-isomerase"/>
    <property type="match status" value="1"/>
</dbReference>
<dbReference type="NCBIfam" id="TIGR00051">
    <property type="entry name" value="YbgC/FadM family acyl-CoA thioesterase"/>
    <property type="match status" value="1"/>
</dbReference>
<dbReference type="Pfam" id="PF13279">
    <property type="entry name" value="4HBT_2"/>
    <property type="match status" value="1"/>
</dbReference>
<dbReference type="CDD" id="cd00586">
    <property type="entry name" value="4HBT"/>
    <property type="match status" value="1"/>
</dbReference>
<evidence type="ECO:0000256" key="2">
    <source>
        <dbReference type="ARBA" id="ARBA00022801"/>
    </source>
</evidence>
<dbReference type="Proteomes" id="UP000306113">
    <property type="component" value="Unassembled WGS sequence"/>
</dbReference>
<name>A0A4S3M846_9RHOB</name>
<evidence type="ECO:0000256" key="1">
    <source>
        <dbReference type="ARBA" id="ARBA00005953"/>
    </source>
</evidence>
<reference evidence="3 4" key="1">
    <citation type="submission" date="2019-04" db="EMBL/GenBank/DDBJ databases">
        <title>Draft genome sequence of Youngimonas vesicularis.</title>
        <authorList>
            <person name="Hameed A."/>
        </authorList>
    </citation>
    <scope>NUCLEOTIDE SEQUENCE [LARGE SCALE GENOMIC DNA]</scope>
    <source>
        <strain evidence="3 4">CC-AMW-E</strain>
    </source>
</reference>
<dbReference type="OrthoDB" id="9808429at2"/>
<dbReference type="InterPro" id="IPR050563">
    <property type="entry name" value="4-hydroxybenzoyl-CoA_TE"/>
</dbReference>
<organism evidence="3 4">
    <name type="scientific">Thalassobius vesicularis</name>
    <dbReference type="NCBI Taxonomy" id="1294297"/>
    <lineage>
        <taxon>Bacteria</taxon>
        <taxon>Pseudomonadati</taxon>
        <taxon>Pseudomonadota</taxon>
        <taxon>Alphaproteobacteria</taxon>
        <taxon>Rhodobacterales</taxon>
        <taxon>Roseobacteraceae</taxon>
        <taxon>Thalassovita</taxon>
    </lineage>
</organism>
<sequence>MHKMNIRVYYEDTDMAGIVYYANYLRYIERARSEWVRELGIDQREMKENGLVFVVRRVEADYLAPARLDDLLTVETETTQLTGVRWILEQRVKRGDTDLFHAVVTVVMMTDTGHPARMPANIRQLIH</sequence>
<dbReference type="GO" id="GO:0047617">
    <property type="term" value="F:fatty acyl-CoA hydrolase activity"/>
    <property type="evidence" value="ECO:0007669"/>
    <property type="project" value="TreeGrafter"/>
</dbReference>
<dbReference type="AlphaFoldDB" id="A0A4S3M846"/>
<keyword evidence="4" id="KW-1185">Reference proteome</keyword>
<dbReference type="PIRSF" id="PIRSF003230">
    <property type="entry name" value="YbgC"/>
    <property type="match status" value="1"/>
</dbReference>
<dbReference type="InterPro" id="IPR014166">
    <property type="entry name" value="Tol-Pal_acyl-CoA_thioesterase"/>
</dbReference>
<dbReference type="PANTHER" id="PTHR31793:SF37">
    <property type="entry name" value="ACYL-COA THIOESTER HYDROLASE YBGC"/>
    <property type="match status" value="1"/>
</dbReference>
<evidence type="ECO:0000313" key="3">
    <source>
        <dbReference type="EMBL" id="THD73052.1"/>
    </source>
</evidence>
<dbReference type="Gene3D" id="3.10.129.10">
    <property type="entry name" value="Hotdog Thioesterase"/>
    <property type="match status" value="1"/>
</dbReference>
<evidence type="ECO:0000313" key="4">
    <source>
        <dbReference type="Proteomes" id="UP000306113"/>
    </source>
</evidence>
<protein>
    <submittedName>
        <fullName evidence="3">Tol-pal system-associated acyl-CoA thioesterase</fullName>
    </submittedName>
</protein>
<dbReference type="FunFam" id="3.10.129.10:FF:000004">
    <property type="entry name" value="Tol-pal system-associated acyl-CoA thioesterase"/>
    <property type="match status" value="1"/>
</dbReference>
<dbReference type="InterPro" id="IPR006684">
    <property type="entry name" value="YbgC/YbaW"/>
</dbReference>
<dbReference type="RefSeq" id="WP_136339947.1">
    <property type="nucleotide sequence ID" value="NZ_SSMD01000006.1"/>
</dbReference>
<accession>A0A4S3M846</accession>
<keyword evidence="2" id="KW-0378">Hydrolase</keyword>
<gene>
    <name evidence="3" type="primary">ybgC</name>
    <name evidence="3" type="ORF">E7681_13360</name>
</gene>
<dbReference type="EMBL" id="SSMD01000006">
    <property type="protein sequence ID" value="THD73052.1"/>
    <property type="molecule type" value="Genomic_DNA"/>
</dbReference>
<dbReference type="InterPro" id="IPR029069">
    <property type="entry name" value="HotDog_dom_sf"/>
</dbReference>
<dbReference type="PANTHER" id="PTHR31793">
    <property type="entry name" value="4-HYDROXYBENZOYL-COA THIOESTERASE FAMILY MEMBER"/>
    <property type="match status" value="1"/>
</dbReference>
<proteinExistence type="inferred from homology"/>